<evidence type="ECO:0000313" key="3">
    <source>
        <dbReference type="Proteomes" id="UP000199032"/>
    </source>
</evidence>
<dbReference type="AlphaFoldDB" id="A0A0S4L1H3"/>
<protein>
    <submittedName>
        <fullName evidence="2">Uncharacterized protein</fullName>
    </submittedName>
</protein>
<evidence type="ECO:0000313" key="2">
    <source>
        <dbReference type="EMBL" id="CUS31507.1"/>
    </source>
</evidence>
<organism evidence="2 3">
    <name type="scientific">Candidatus Nitrospira nitrosa</name>
    <dbReference type="NCBI Taxonomy" id="1742972"/>
    <lineage>
        <taxon>Bacteria</taxon>
        <taxon>Pseudomonadati</taxon>
        <taxon>Nitrospirota</taxon>
        <taxon>Nitrospiria</taxon>
        <taxon>Nitrospirales</taxon>
        <taxon>Nitrospiraceae</taxon>
        <taxon>Nitrospira</taxon>
    </lineage>
</organism>
<proteinExistence type="predicted"/>
<feature type="region of interest" description="Disordered" evidence="1">
    <location>
        <begin position="1"/>
        <end position="33"/>
    </location>
</feature>
<dbReference type="STRING" id="1742972.COMA1_10139"/>
<sequence length="104" mass="11915">MIRENNEEQPPEPPRANVGTRQHPLPEDTSPTTELTAKIIIEKYGENRLGTRPFHDETSRLLNMSSQLAHISAHSRPHFIRQRMRLAGTSHMKQKPLTIMPKGE</sequence>
<name>A0A0S4L1H3_9BACT</name>
<dbReference type="EMBL" id="CZQA01000001">
    <property type="protein sequence ID" value="CUS31507.1"/>
    <property type="molecule type" value="Genomic_DNA"/>
</dbReference>
<gene>
    <name evidence="2" type="ORF">COMA1_10139</name>
</gene>
<reference evidence="2 3" key="1">
    <citation type="submission" date="2015-10" db="EMBL/GenBank/DDBJ databases">
        <authorList>
            <person name="Gilbert D.G."/>
        </authorList>
    </citation>
    <scope>NUCLEOTIDE SEQUENCE [LARGE SCALE GENOMIC DNA]</scope>
    <source>
        <strain evidence="2">COMA1</strain>
    </source>
</reference>
<accession>A0A0S4L1H3</accession>
<keyword evidence="3" id="KW-1185">Reference proteome</keyword>
<dbReference type="Proteomes" id="UP000199032">
    <property type="component" value="Unassembled WGS sequence"/>
</dbReference>
<evidence type="ECO:0000256" key="1">
    <source>
        <dbReference type="SAM" id="MobiDB-lite"/>
    </source>
</evidence>